<reference evidence="1 2" key="1">
    <citation type="submission" date="2014-05" db="EMBL/GenBank/DDBJ databases">
        <authorList>
            <person name="Daugherty S.C."/>
            <person name="Tallon L.J."/>
            <person name="Sadzewicz L."/>
            <person name="Kilian M."/>
            <person name="Tettelin H."/>
        </authorList>
    </citation>
    <scope>NUCLEOTIDE SEQUENCE [LARGE SCALE GENOMIC DNA]</scope>
    <source>
        <strain evidence="1 2">SK143</strain>
    </source>
</reference>
<proteinExistence type="predicted"/>
<dbReference type="PATRIC" id="fig|1303.44.peg.1398"/>
<dbReference type="EMBL" id="JPGB01000006">
    <property type="protein sequence ID" value="KEQ49523.1"/>
    <property type="molecule type" value="Genomic_DNA"/>
</dbReference>
<evidence type="ECO:0000313" key="1">
    <source>
        <dbReference type="EMBL" id="KEQ49523.1"/>
    </source>
</evidence>
<evidence type="ECO:0000313" key="2">
    <source>
        <dbReference type="Proteomes" id="UP000028098"/>
    </source>
</evidence>
<sequence>MEPGWSPKRGGYMFDGFPERPKYMKRDKYYKHYQKFVYYTRKGDSFWLNGLSNLK</sequence>
<accession>A0A081R2V0</accession>
<organism evidence="1 2">
    <name type="scientific">Streptococcus oralis</name>
    <dbReference type="NCBI Taxonomy" id="1303"/>
    <lineage>
        <taxon>Bacteria</taxon>
        <taxon>Bacillati</taxon>
        <taxon>Bacillota</taxon>
        <taxon>Bacilli</taxon>
        <taxon>Lactobacillales</taxon>
        <taxon>Streptococcaceae</taxon>
        <taxon>Streptococcus</taxon>
    </lineage>
</organism>
<gene>
    <name evidence="1" type="ORF">SK143_1465</name>
</gene>
<name>A0A081R2V0_STROR</name>
<dbReference type="Proteomes" id="UP000028098">
    <property type="component" value="Unassembled WGS sequence"/>
</dbReference>
<protein>
    <submittedName>
        <fullName evidence="1">Phage protein</fullName>
    </submittedName>
</protein>
<dbReference type="AlphaFoldDB" id="A0A081R2V0"/>
<comment type="caution">
    <text evidence="1">The sequence shown here is derived from an EMBL/GenBank/DDBJ whole genome shotgun (WGS) entry which is preliminary data.</text>
</comment>